<reference evidence="2" key="3">
    <citation type="submission" date="2025-09" db="UniProtKB">
        <authorList>
            <consortium name="Ensembl"/>
        </authorList>
    </citation>
    <scope>IDENTIFICATION</scope>
</reference>
<dbReference type="Proteomes" id="UP000002277">
    <property type="component" value="Chromosome 20"/>
</dbReference>
<dbReference type="AlphaFoldDB" id="A0A2I3RG84"/>
<keyword evidence="3" id="KW-1185">Reference proteome</keyword>
<reference evidence="2 3" key="1">
    <citation type="journal article" date="2005" name="Nature">
        <title>Initial sequence of the chimpanzee genome and comparison with the human genome.</title>
        <authorList>
            <consortium name="Chimpanzee sequencing and analysis consortium"/>
        </authorList>
    </citation>
    <scope>NUCLEOTIDE SEQUENCE [LARGE SCALE GENOMIC DNA]</scope>
</reference>
<dbReference type="OMA" id="VWSHVGR"/>
<feature type="region of interest" description="Disordered" evidence="1">
    <location>
        <begin position="15"/>
        <end position="44"/>
    </location>
</feature>
<evidence type="ECO:0000313" key="2">
    <source>
        <dbReference type="Ensembl" id="ENSPTRP00000063675.1"/>
    </source>
</evidence>
<proteinExistence type="predicted"/>
<dbReference type="Bgee" id="ENSPTRG00000050570">
    <property type="expression patterns" value="Expressed in bone marrow and 6 other cell types or tissues"/>
</dbReference>
<protein>
    <submittedName>
        <fullName evidence="2">Uncharacterized protein</fullName>
    </submittedName>
</protein>
<evidence type="ECO:0000256" key="1">
    <source>
        <dbReference type="SAM" id="MobiDB-lite"/>
    </source>
</evidence>
<accession>A0A2I3RG84</accession>
<reference evidence="2" key="2">
    <citation type="submission" date="2025-08" db="UniProtKB">
        <authorList>
            <consortium name="Ensembl"/>
        </authorList>
    </citation>
    <scope>IDENTIFICATION</scope>
</reference>
<dbReference type="InParanoid" id="A0A2I3RG84"/>
<evidence type="ECO:0000313" key="3">
    <source>
        <dbReference type="Proteomes" id="UP000002277"/>
    </source>
</evidence>
<dbReference type="EMBL" id="AACZ04052868">
    <property type="status" value="NOT_ANNOTATED_CDS"/>
    <property type="molecule type" value="Genomic_DNA"/>
</dbReference>
<dbReference type="GeneTree" id="ENSGT00910000147046"/>
<name>A0A2I3RG84_PANTR</name>
<sequence>MPDYSKSGEWTFHLHARHSAQNPNRHASDLTPSPPTTPGLAAHRGAHLSSHLLLGWSHVSRRGCEDRSLMSTGAGTACQPMATHL</sequence>
<organism evidence="2 3">
    <name type="scientific">Pan troglodytes</name>
    <name type="common">Chimpanzee</name>
    <dbReference type="NCBI Taxonomy" id="9598"/>
    <lineage>
        <taxon>Eukaryota</taxon>
        <taxon>Metazoa</taxon>
        <taxon>Chordata</taxon>
        <taxon>Craniata</taxon>
        <taxon>Vertebrata</taxon>
        <taxon>Euteleostomi</taxon>
        <taxon>Mammalia</taxon>
        <taxon>Eutheria</taxon>
        <taxon>Euarchontoglires</taxon>
        <taxon>Primates</taxon>
        <taxon>Haplorrhini</taxon>
        <taxon>Catarrhini</taxon>
        <taxon>Hominidae</taxon>
        <taxon>Pan</taxon>
    </lineage>
</organism>
<dbReference type="Ensembl" id="ENSPTRT00000086550.1">
    <property type="protein sequence ID" value="ENSPTRP00000063675.1"/>
    <property type="gene ID" value="ENSPTRG00000050570.1"/>
</dbReference>